<dbReference type="Pfam" id="PF16732">
    <property type="entry name" value="ComP_DUS"/>
    <property type="match status" value="1"/>
</dbReference>
<reference evidence="3" key="1">
    <citation type="journal article" date="2019" name="Int. J. Syst. Evol. Microbiol.">
        <title>The Global Catalogue of Microorganisms (GCM) 10K type strain sequencing project: providing services to taxonomists for standard genome sequencing and annotation.</title>
        <authorList>
            <consortium name="The Broad Institute Genomics Platform"/>
            <consortium name="The Broad Institute Genome Sequencing Center for Infectious Disease"/>
            <person name="Wu L."/>
            <person name="Ma J."/>
        </authorList>
    </citation>
    <scope>NUCLEOTIDE SEQUENCE [LARGE SCALE GENOMIC DNA]</scope>
    <source>
        <strain evidence="3">NBRC 111980</strain>
    </source>
</reference>
<keyword evidence="1" id="KW-1133">Transmembrane helix</keyword>
<dbReference type="Pfam" id="PF07963">
    <property type="entry name" value="N_methyl"/>
    <property type="match status" value="1"/>
</dbReference>
<evidence type="ECO:0000313" key="3">
    <source>
        <dbReference type="Proteomes" id="UP001156670"/>
    </source>
</evidence>
<dbReference type="InterPro" id="IPR031982">
    <property type="entry name" value="PilE-like"/>
</dbReference>
<sequence>MAKTLDKACTHHRSTRSTWRRYGGFTLVELMIVVAIVAILAAIALPQYRKQIQKSNRTTAKSALLDLARREETYYSTNNTYTLNLVSLGYSSITNNSIQVPNSTNPYYTIAFSAPASSGSSATTYTATATATGSQASDSCGNYSVDYLGNQQATGTSSGGTGCW</sequence>
<accession>A0ABQ5XS90</accession>
<keyword evidence="1" id="KW-0812">Transmembrane</keyword>
<organism evidence="2 3">
    <name type="scientific">Dyella acidisoli</name>
    <dbReference type="NCBI Taxonomy" id="1867834"/>
    <lineage>
        <taxon>Bacteria</taxon>
        <taxon>Pseudomonadati</taxon>
        <taxon>Pseudomonadota</taxon>
        <taxon>Gammaproteobacteria</taxon>
        <taxon>Lysobacterales</taxon>
        <taxon>Rhodanobacteraceae</taxon>
        <taxon>Dyella</taxon>
    </lineage>
</organism>
<evidence type="ECO:0000256" key="1">
    <source>
        <dbReference type="SAM" id="Phobius"/>
    </source>
</evidence>
<gene>
    <name evidence="2" type="ORF">GCM10007901_35920</name>
</gene>
<comment type="caution">
    <text evidence="2">The sequence shown here is derived from an EMBL/GenBank/DDBJ whole genome shotgun (WGS) entry which is preliminary data.</text>
</comment>
<dbReference type="PANTHER" id="PTHR30093:SF47">
    <property type="entry name" value="TYPE IV PILUS NON-CORE MINOR PILIN PILE"/>
    <property type="match status" value="1"/>
</dbReference>
<dbReference type="PROSITE" id="PS00409">
    <property type="entry name" value="PROKAR_NTER_METHYL"/>
    <property type="match status" value="1"/>
</dbReference>
<dbReference type="EMBL" id="BSOB01000046">
    <property type="protein sequence ID" value="GLQ94640.1"/>
    <property type="molecule type" value="Genomic_DNA"/>
</dbReference>
<dbReference type="Gene3D" id="3.30.700.10">
    <property type="entry name" value="Glycoprotein, Type 4 Pilin"/>
    <property type="match status" value="1"/>
</dbReference>
<dbReference type="RefSeq" id="WP_284322328.1">
    <property type="nucleotide sequence ID" value="NZ_BSOB01000046.1"/>
</dbReference>
<dbReference type="NCBIfam" id="TIGR02532">
    <property type="entry name" value="IV_pilin_GFxxxE"/>
    <property type="match status" value="1"/>
</dbReference>
<dbReference type="InterPro" id="IPR045584">
    <property type="entry name" value="Pilin-like"/>
</dbReference>
<protein>
    <recommendedName>
        <fullName evidence="4">Prepilin-type N-terminal cleavage/methylation domain-containing protein</fullName>
    </recommendedName>
</protein>
<proteinExistence type="predicted"/>
<dbReference type="InterPro" id="IPR012902">
    <property type="entry name" value="N_methyl_site"/>
</dbReference>
<evidence type="ECO:0008006" key="4">
    <source>
        <dbReference type="Google" id="ProtNLM"/>
    </source>
</evidence>
<dbReference type="Proteomes" id="UP001156670">
    <property type="component" value="Unassembled WGS sequence"/>
</dbReference>
<evidence type="ECO:0000313" key="2">
    <source>
        <dbReference type="EMBL" id="GLQ94640.1"/>
    </source>
</evidence>
<keyword evidence="1" id="KW-0472">Membrane</keyword>
<feature type="transmembrane region" description="Helical" evidence="1">
    <location>
        <begin position="22"/>
        <end position="45"/>
    </location>
</feature>
<dbReference type="SUPFAM" id="SSF54523">
    <property type="entry name" value="Pili subunits"/>
    <property type="match status" value="1"/>
</dbReference>
<name>A0ABQ5XS90_9GAMM</name>
<dbReference type="PANTHER" id="PTHR30093">
    <property type="entry name" value="GENERAL SECRETION PATHWAY PROTEIN G"/>
    <property type="match status" value="1"/>
</dbReference>
<keyword evidence="3" id="KW-1185">Reference proteome</keyword>